<feature type="region of interest" description="Disordered" evidence="1">
    <location>
        <begin position="49"/>
        <end position="109"/>
    </location>
</feature>
<dbReference type="RefSeq" id="WP_179818832.1">
    <property type="nucleotide sequence ID" value="NZ_JACCCO010000001.1"/>
</dbReference>
<reference evidence="2 3" key="1">
    <citation type="submission" date="2020-07" db="EMBL/GenBank/DDBJ databases">
        <title>Sequencing the genomes of 1000 actinobacteria strains.</title>
        <authorList>
            <person name="Klenk H.-P."/>
        </authorList>
    </citation>
    <scope>NUCLEOTIDE SEQUENCE [LARGE SCALE GENOMIC DNA]</scope>
    <source>
        <strain evidence="2 3">DSM 45763</strain>
    </source>
</reference>
<dbReference type="Pfam" id="PF14013">
    <property type="entry name" value="MT0933_antitox"/>
    <property type="match status" value="1"/>
</dbReference>
<gene>
    <name evidence="2" type="ORF">HDA43_001351</name>
</gene>
<dbReference type="Proteomes" id="UP000576393">
    <property type="component" value="Unassembled WGS sequence"/>
</dbReference>
<evidence type="ECO:0000256" key="1">
    <source>
        <dbReference type="SAM" id="MobiDB-lite"/>
    </source>
</evidence>
<organism evidence="2 3">
    <name type="scientific">Streptosporangium sandarakinum</name>
    <dbReference type="NCBI Taxonomy" id="1260955"/>
    <lineage>
        <taxon>Bacteria</taxon>
        <taxon>Bacillati</taxon>
        <taxon>Actinomycetota</taxon>
        <taxon>Actinomycetes</taxon>
        <taxon>Streptosporangiales</taxon>
        <taxon>Streptosporangiaceae</taxon>
        <taxon>Streptosporangium</taxon>
    </lineage>
</organism>
<evidence type="ECO:0000313" key="3">
    <source>
        <dbReference type="Proteomes" id="UP000576393"/>
    </source>
</evidence>
<dbReference type="EMBL" id="JACCCO010000001">
    <property type="protein sequence ID" value="NYF39192.1"/>
    <property type="molecule type" value="Genomic_DNA"/>
</dbReference>
<comment type="caution">
    <text evidence="2">The sequence shown here is derived from an EMBL/GenBank/DDBJ whole genome shotgun (WGS) entry which is preliminary data.</text>
</comment>
<evidence type="ECO:0008006" key="4">
    <source>
        <dbReference type="Google" id="ProtNLM"/>
    </source>
</evidence>
<proteinExistence type="predicted"/>
<keyword evidence="3" id="KW-1185">Reference proteome</keyword>
<dbReference type="InterPro" id="IPR028037">
    <property type="entry name" value="Antitoxin_Rv0909/MT0933"/>
</dbReference>
<sequence length="109" mass="11524">MSIMEKLREMLRSNPRAGEFARKGIDKAERIAKQKSHGKYDDKINLAAQKARKAAERMTARPGEPGRTGGYGEAGTAAGYGEHGTSPGRPEADTDAPPAPGRPGTPPAP</sequence>
<dbReference type="AlphaFoldDB" id="A0A852UQ36"/>
<protein>
    <recommendedName>
        <fullName evidence="4">MT0933-like antitoxin protein</fullName>
    </recommendedName>
</protein>
<evidence type="ECO:0000313" key="2">
    <source>
        <dbReference type="EMBL" id="NYF39192.1"/>
    </source>
</evidence>
<name>A0A852UQ36_9ACTN</name>
<feature type="compositionally biased region" description="Pro residues" evidence="1">
    <location>
        <begin position="97"/>
        <end position="109"/>
    </location>
</feature>
<accession>A0A852UQ36</accession>